<evidence type="ECO:0000313" key="21">
    <source>
        <dbReference type="Proteomes" id="UP001140217"/>
    </source>
</evidence>
<dbReference type="AlphaFoldDB" id="A0A9W8H5T7"/>
<reference evidence="20" key="1">
    <citation type="submission" date="2022-07" db="EMBL/GenBank/DDBJ databases">
        <title>Phylogenomic reconstructions and comparative analyses of Kickxellomycotina fungi.</title>
        <authorList>
            <person name="Reynolds N.K."/>
            <person name="Stajich J.E."/>
            <person name="Barry K."/>
            <person name="Grigoriev I.V."/>
            <person name="Crous P."/>
            <person name="Smith M.E."/>
        </authorList>
    </citation>
    <scope>NUCLEOTIDE SEQUENCE</scope>
    <source>
        <strain evidence="20">NBRC 105414</strain>
    </source>
</reference>
<organism evidence="20 21">
    <name type="scientific">Coemansia javaensis</name>
    <dbReference type="NCBI Taxonomy" id="2761396"/>
    <lineage>
        <taxon>Eukaryota</taxon>
        <taxon>Fungi</taxon>
        <taxon>Fungi incertae sedis</taxon>
        <taxon>Zoopagomycota</taxon>
        <taxon>Kickxellomycotina</taxon>
        <taxon>Kickxellomycetes</taxon>
        <taxon>Kickxellales</taxon>
        <taxon>Kickxellaceae</taxon>
        <taxon>Coemansia</taxon>
    </lineage>
</organism>
<evidence type="ECO:0000256" key="3">
    <source>
        <dbReference type="ARBA" id="ARBA00004401"/>
    </source>
</evidence>
<evidence type="ECO:0000256" key="13">
    <source>
        <dbReference type="ARBA" id="ARBA00023277"/>
    </source>
</evidence>
<comment type="catalytic activity">
    <reaction evidence="1">
        <text>Hydrolysis of (1-&gt;3)-beta-D-glucosidic linkages in (1-&gt;3)-beta-D-glucans.</text>
        <dbReference type="EC" id="3.2.1.39"/>
    </reaction>
</comment>
<protein>
    <recommendedName>
        <fullName evidence="5">glucan endo-1,3-beta-D-glucosidase</fullName>
        <ecNumber evidence="5">3.2.1.39</ecNumber>
    </recommendedName>
    <alternativeName>
        <fullName evidence="18">Endo-1,3-beta-glucanase btgC</fullName>
    </alternativeName>
    <alternativeName>
        <fullName evidence="17">Laminarinase btgC</fullName>
    </alternativeName>
</protein>
<dbReference type="GO" id="GO:0071555">
    <property type="term" value="P:cell wall organization"/>
    <property type="evidence" value="ECO:0007669"/>
    <property type="project" value="UniProtKB-KW"/>
</dbReference>
<evidence type="ECO:0000256" key="9">
    <source>
        <dbReference type="ARBA" id="ARBA00022729"/>
    </source>
</evidence>
<dbReference type="GO" id="GO:0009277">
    <property type="term" value="C:fungal-type cell wall"/>
    <property type="evidence" value="ECO:0007669"/>
    <property type="project" value="TreeGrafter"/>
</dbReference>
<keyword evidence="6" id="KW-1003">Cell membrane</keyword>
<evidence type="ECO:0000256" key="11">
    <source>
        <dbReference type="ARBA" id="ARBA00023136"/>
    </source>
</evidence>
<dbReference type="Gene3D" id="3.20.20.80">
    <property type="entry name" value="Glycosidases"/>
    <property type="match status" value="1"/>
</dbReference>
<evidence type="ECO:0000256" key="1">
    <source>
        <dbReference type="ARBA" id="ARBA00000382"/>
    </source>
</evidence>
<accession>A0A9W8H5T7</accession>
<keyword evidence="10" id="KW-0378">Hydrolase</keyword>
<dbReference type="GO" id="GO:0005576">
    <property type="term" value="C:extracellular region"/>
    <property type="evidence" value="ECO:0007669"/>
    <property type="project" value="TreeGrafter"/>
</dbReference>
<evidence type="ECO:0000256" key="14">
    <source>
        <dbReference type="ARBA" id="ARBA00023316"/>
    </source>
</evidence>
<dbReference type="GO" id="GO:0042973">
    <property type="term" value="F:glucan endo-1,3-beta-D-glucosidase activity"/>
    <property type="evidence" value="ECO:0007669"/>
    <property type="project" value="UniProtKB-EC"/>
</dbReference>
<evidence type="ECO:0000256" key="8">
    <source>
        <dbReference type="ARBA" id="ARBA00022525"/>
    </source>
</evidence>
<evidence type="ECO:0000256" key="15">
    <source>
        <dbReference type="ARBA" id="ARBA00023326"/>
    </source>
</evidence>
<comment type="similarity">
    <text evidence="4 19">Belongs to the glycosyl hydrolase 17 family.</text>
</comment>
<keyword evidence="12" id="KW-0325">Glycoprotein</keyword>
<evidence type="ECO:0000256" key="18">
    <source>
        <dbReference type="ARBA" id="ARBA00043078"/>
    </source>
</evidence>
<keyword evidence="7" id="KW-0134">Cell wall</keyword>
<dbReference type="GO" id="GO:0005886">
    <property type="term" value="C:plasma membrane"/>
    <property type="evidence" value="ECO:0007669"/>
    <property type="project" value="UniProtKB-SubCell"/>
</dbReference>
<keyword evidence="9" id="KW-0732">Signal</keyword>
<evidence type="ECO:0000313" key="20">
    <source>
        <dbReference type="EMBL" id="KAJ2778509.1"/>
    </source>
</evidence>
<dbReference type="GO" id="GO:0009986">
    <property type="term" value="C:cell surface"/>
    <property type="evidence" value="ECO:0007669"/>
    <property type="project" value="TreeGrafter"/>
</dbReference>
<evidence type="ECO:0000256" key="4">
    <source>
        <dbReference type="ARBA" id="ARBA00008773"/>
    </source>
</evidence>
<comment type="caution">
    <text evidence="20">The sequence shown here is derived from an EMBL/GenBank/DDBJ whole genome shotgun (WGS) entry which is preliminary data.</text>
</comment>
<dbReference type="EC" id="3.2.1.39" evidence="5"/>
<evidence type="ECO:0000256" key="19">
    <source>
        <dbReference type="RuleBase" id="RU004335"/>
    </source>
</evidence>
<keyword evidence="13" id="KW-0119">Carbohydrate metabolism</keyword>
<dbReference type="Pfam" id="PF00332">
    <property type="entry name" value="Glyco_hydro_17"/>
    <property type="match status" value="1"/>
</dbReference>
<dbReference type="PANTHER" id="PTHR16631">
    <property type="entry name" value="GLUCAN 1,3-BETA-GLUCOSIDASE"/>
    <property type="match status" value="1"/>
</dbReference>
<dbReference type="PANTHER" id="PTHR16631:SF17">
    <property type="entry name" value="GLUCAN ENDO-1,3-BETA-GLUCOSIDASE BTGC"/>
    <property type="match status" value="1"/>
</dbReference>
<dbReference type="SUPFAM" id="SSF51445">
    <property type="entry name" value="(Trans)glycosidases"/>
    <property type="match status" value="1"/>
</dbReference>
<keyword evidence="15" id="KW-0624">Polysaccharide degradation</keyword>
<evidence type="ECO:0000256" key="5">
    <source>
        <dbReference type="ARBA" id="ARBA00012780"/>
    </source>
</evidence>
<dbReference type="InterPro" id="IPR050732">
    <property type="entry name" value="Beta-glucan_modifiers"/>
</dbReference>
<keyword evidence="8" id="KW-0964">Secreted</keyword>
<dbReference type="EMBL" id="JANBUL010000225">
    <property type="protein sequence ID" value="KAJ2778509.1"/>
    <property type="molecule type" value="Genomic_DNA"/>
</dbReference>
<evidence type="ECO:0000256" key="12">
    <source>
        <dbReference type="ARBA" id="ARBA00023180"/>
    </source>
</evidence>
<evidence type="ECO:0000256" key="7">
    <source>
        <dbReference type="ARBA" id="ARBA00022512"/>
    </source>
</evidence>
<dbReference type="OrthoDB" id="77201at2759"/>
<keyword evidence="14" id="KW-0961">Cell wall biogenesis/degradation</keyword>
<dbReference type="Proteomes" id="UP001140217">
    <property type="component" value="Unassembled WGS sequence"/>
</dbReference>
<evidence type="ECO:0000256" key="2">
    <source>
        <dbReference type="ARBA" id="ARBA00004191"/>
    </source>
</evidence>
<evidence type="ECO:0000256" key="10">
    <source>
        <dbReference type="ARBA" id="ARBA00022801"/>
    </source>
</evidence>
<dbReference type="InterPro" id="IPR017853">
    <property type="entry name" value="GH"/>
</dbReference>
<evidence type="ECO:0000256" key="6">
    <source>
        <dbReference type="ARBA" id="ARBA00022475"/>
    </source>
</evidence>
<dbReference type="GO" id="GO:0000272">
    <property type="term" value="P:polysaccharide catabolic process"/>
    <property type="evidence" value="ECO:0007669"/>
    <property type="project" value="UniProtKB-KW"/>
</dbReference>
<proteinExistence type="inferred from homology"/>
<sequence length="283" mass="29588">MGSSAPSGSPLWGLTYSPYNDDGSCPDAGAVADQLQKVARAAKNVRLYSTDCSQLRNAAQAVSRNKLPLGIYAGIWVAGGDSRAGAEIDELVSVAKQYGAGIIRGVGVGNEEVSKGMPVPTLLGYISRVRARLQSEGLGGIPVYTAEQDAKFTKEMADASDLVQVNIHAVFDPAFTNIADSVQSVIARAAAVKSGVAGGKKVQIGETGWASAGNIGPSPLTLGNEAAYARQFGCAAARAGYEYFYFEAKDALWKQAQPQSEKSFGVFDSAYTPKFDLGQLGSC</sequence>
<name>A0A9W8H5T7_9FUNG</name>
<keyword evidence="11" id="KW-0472">Membrane</keyword>
<evidence type="ECO:0000256" key="16">
    <source>
        <dbReference type="ARBA" id="ARBA00037649"/>
    </source>
</evidence>
<dbReference type="InterPro" id="IPR000490">
    <property type="entry name" value="Glyco_hydro_17"/>
</dbReference>
<evidence type="ECO:0000256" key="17">
    <source>
        <dbReference type="ARBA" id="ARBA00042373"/>
    </source>
</evidence>
<keyword evidence="21" id="KW-1185">Reference proteome</keyword>
<comment type="function">
    <text evidence="16">Glucanases play a role in cell expansion during growth, in cell-cell fusion during mating, and in spore release during sporulation. This enzyme may be involved in beta-glucan degradation. Active on laminarin and lichenan.</text>
</comment>
<gene>
    <name evidence="20" type="ORF">H4R18_004555</name>
</gene>
<comment type="subcellular location">
    <subcellularLocation>
        <location evidence="3">Cell membrane</location>
        <topology evidence="3">Single-pass type II membrane protein</topology>
    </subcellularLocation>
    <subcellularLocation>
        <location evidence="2">Secreted</location>
        <location evidence="2">Cell wall</location>
    </subcellularLocation>
</comment>